<evidence type="ECO:0000313" key="3">
    <source>
        <dbReference type="Proteomes" id="UP000000594"/>
    </source>
</evidence>
<evidence type="ECO:0000313" key="2">
    <source>
        <dbReference type="EMBL" id="AAT28892.2"/>
    </source>
</evidence>
<keyword evidence="1" id="KW-1133">Transmembrane helix</keyword>
<keyword evidence="2" id="KW-0614">Plasmid</keyword>
<dbReference type="KEGG" id="bar:GBAA_pXO1_0151"/>
<geneLocation type="plasmid" evidence="2 3">
    <name>pXO1</name>
</geneLocation>
<reference evidence="2 3" key="1">
    <citation type="journal article" date="2009" name="J. Bacteriol.">
        <title>The complete genome sequence of Bacillus anthracis Ames 'Ancestor'.</title>
        <authorList>
            <person name="Ravel J."/>
            <person name="Jiang L."/>
            <person name="Stanley S.T."/>
            <person name="Wilson M.R."/>
            <person name="Decker R.S."/>
            <person name="Read T.D."/>
            <person name="Worsham P."/>
            <person name="Keim P.S."/>
            <person name="Salzberg S.L."/>
            <person name="Fraser-Liggett C.M."/>
            <person name="Rasko D.A."/>
        </authorList>
    </citation>
    <scope>NUCLEOTIDE SEQUENCE [LARGE SCALE GENOMIC DNA]</scope>
    <source>
        <strain evidence="3">Ames ancestor</strain>
        <plasmid evidence="3">pXO1</plasmid>
    </source>
</reference>
<name>Q6EZM7_BACAN</name>
<sequence length="44" mass="5162">MANKSFSNVLLCNTLFNLTLFWIFIRRAAAIFESNFVEGELYEK</sequence>
<organism evidence="2 3">
    <name type="scientific">Bacillus anthracis</name>
    <name type="common">anthrax bacterium</name>
    <dbReference type="NCBI Taxonomy" id="1392"/>
    <lineage>
        <taxon>Bacteria</taxon>
        <taxon>Bacillati</taxon>
        <taxon>Bacillota</taxon>
        <taxon>Bacilli</taxon>
        <taxon>Bacillales</taxon>
        <taxon>Bacillaceae</taxon>
        <taxon>Bacillus</taxon>
        <taxon>Bacillus cereus group</taxon>
    </lineage>
</organism>
<accession>Q6EZM7</accession>
<keyword evidence="3" id="KW-1185">Reference proteome</keyword>
<evidence type="ECO:0000256" key="1">
    <source>
        <dbReference type="SAM" id="Phobius"/>
    </source>
</evidence>
<dbReference type="AlphaFoldDB" id="Q6EZM7"/>
<feature type="transmembrane region" description="Helical" evidence="1">
    <location>
        <begin position="6"/>
        <end position="25"/>
    </location>
</feature>
<gene>
    <name evidence="2" type="ordered locus">GBAA_pXO1_0151</name>
</gene>
<keyword evidence="1" id="KW-0472">Membrane</keyword>
<protein>
    <submittedName>
        <fullName evidence="2">Uncharacterized protein</fullName>
    </submittedName>
</protein>
<dbReference type="HOGENOM" id="CLU_3211882_0_0_9"/>
<dbReference type="EMBL" id="AE017336">
    <property type="protein sequence ID" value="AAT28892.2"/>
    <property type="molecule type" value="Genomic_DNA"/>
</dbReference>
<keyword evidence="1" id="KW-0812">Transmembrane</keyword>
<proteinExistence type="predicted"/>
<dbReference type="Proteomes" id="UP000000594">
    <property type="component" value="Plasmid pXO1"/>
</dbReference>